<evidence type="ECO:0000256" key="1">
    <source>
        <dbReference type="SAM" id="MobiDB-lite"/>
    </source>
</evidence>
<accession>A0ABZ2KAN4</accession>
<evidence type="ECO:0000313" key="2">
    <source>
        <dbReference type="EMBL" id="WXA95733.1"/>
    </source>
</evidence>
<dbReference type="Proteomes" id="UP001379533">
    <property type="component" value="Chromosome"/>
</dbReference>
<evidence type="ECO:0000313" key="3">
    <source>
        <dbReference type="Proteomes" id="UP001379533"/>
    </source>
</evidence>
<reference evidence="2 3" key="1">
    <citation type="submission" date="2021-12" db="EMBL/GenBank/DDBJ databases">
        <title>Discovery of the Pendulisporaceae a myxobacterial family with distinct sporulation behavior and unique specialized metabolism.</title>
        <authorList>
            <person name="Garcia R."/>
            <person name="Popoff A."/>
            <person name="Bader C.D."/>
            <person name="Loehr J."/>
            <person name="Walesch S."/>
            <person name="Walt C."/>
            <person name="Boldt J."/>
            <person name="Bunk B."/>
            <person name="Haeckl F.J.F.P.J."/>
            <person name="Gunesch A.P."/>
            <person name="Birkelbach J."/>
            <person name="Nuebel U."/>
            <person name="Pietschmann T."/>
            <person name="Bach T."/>
            <person name="Mueller R."/>
        </authorList>
    </citation>
    <scope>NUCLEOTIDE SEQUENCE [LARGE SCALE GENOMIC DNA]</scope>
    <source>
        <strain evidence="2 3">MSr12523</strain>
    </source>
</reference>
<protein>
    <submittedName>
        <fullName evidence="2">Uncharacterized protein</fullName>
    </submittedName>
</protein>
<gene>
    <name evidence="2" type="ORF">LZC95_02620</name>
</gene>
<keyword evidence="3" id="KW-1185">Reference proteome</keyword>
<dbReference type="RefSeq" id="WP_394846342.1">
    <property type="nucleotide sequence ID" value="NZ_CP089982.1"/>
</dbReference>
<sequence>MRLELPPSNDASLSGKGAPVVSTETAGGARGVRSYEYVRRGTNELALNLWTLVSRAKDLFQMFNAARAFCAWYNQSPVAEEKNANHPREQTHRMLDDLVSTAGNNGIVGVIENQCDQDLILDDWIHWYGWVDRLKIPQIIGSYETRPFDCVYSGAFWHTAAVGFRYRIGKASPGQTQWYAYICFYNNRFSSNYTYVYISRNKNESWDTLYDAMESNSSIANGPTGCPYLMSSAITLNYRAGAYAQVAQEDRADLLTSLKYALLPWRTPVDYKDEL</sequence>
<name>A0ABZ2KAN4_9BACT</name>
<organism evidence="2 3">
    <name type="scientific">Pendulispora brunnea</name>
    <dbReference type="NCBI Taxonomy" id="2905690"/>
    <lineage>
        <taxon>Bacteria</taxon>
        <taxon>Pseudomonadati</taxon>
        <taxon>Myxococcota</taxon>
        <taxon>Myxococcia</taxon>
        <taxon>Myxococcales</taxon>
        <taxon>Sorangiineae</taxon>
        <taxon>Pendulisporaceae</taxon>
        <taxon>Pendulispora</taxon>
    </lineage>
</organism>
<feature type="region of interest" description="Disordered" evidence="1">
    <location>
        <begin position="1"/>
        <end position="25"/>
    </location>
</feature>
<dbReference type="EMBL" id="CP089982">
    <property type="protein sequence ID" value="WXA95733.1"/>
    <property type="molecule type" value="Genomic_DNA"/>
</dbReference>
<proteinExistence type="predicted"/>